<dbReference type="Proteomes" id="UP000602510">
    <property type="component" value="Unassembled WGS sequence"/>
</dbReference>
<gene>
    <name evidence="1" type="ORF">GN244_ATG08445</name>
</gene>
<name>A0A833SV95_PHYIN</name>
<organism evidence="1 2">
    <name type="scientific">Phytophthora infestans</name>
    <name type="common">Potato late blight agent</name>
    <name type="synonym">Botrytis infestans</name>
    <dbReference type="NCBI Taxonomy" id="4787"/>
    <lineage>
        <taxon>Eukaryota</taxon>
        <taxon>Sar</taxon>
        <taxon>Stramenopiles</taxon>
        <taxon>Oomycota</taxon>
        <taxon>Peronosporomycetes</taxon>
        <taxon>Peronosporales</taxon>
        <taxon>Peronosporaceae</taxon>
        <taxon>Phytophthora</taxon>
    </lineage>
</organism>
<keyword evidence="2" id="KW-1185">Reference proteome</keyword>
<accession>A0A833SV95</accession>
<comment type="caution">
    <text evidence="1">The sequence shown here is derived from an EMBL/GenBank/DDBJ whole genome shotgun (WGS) entry which is preliminary data.</text>
</comment>
<evidence type="ECO:0000313" key="2">
    <source>
        <dbReference type="Proteomes" id="UP000602510"/>
    </source>
</evidence>
<protein>
    <submittedName>
        <fullName evidence="1">Uncharacterized protein</fullName>
    </submittedName>
</protein>
<sequence>MRSYLAFEFSRKHPVTPPLLIMPSQRAWQMICSEIYEGDADLLLHGMEAFKTYTVQKERMLFL</sequence>
<dbReference type="AlphaFoldDB" id="A0A833SV95"/>
<dbReference type="EMBL" id="WSZM01000176">
    <property type="protein sequence ID" value="KAF4039313.1"/>
    <property type="molecule type" value="Genomic_DNA"/>
</dbReference>
<evidence type="ECO:0000313" key="1">
    <source>
        <dbReference type="EMBL" id="KAF4039313.1"/>
    </source>
</evidence>
<proteinExistence type="predicted"/>
<reference evidence="1" key="1">
    <citation type="submission" date="2020-04" db="EMBL/GenBank/DDBJ databases">
        <title>Hybrid Assembly of Korean Phytophthora infestans isolates.</title>
        <authorList>
            <person name="Prokchorchik M."/>
            <person name="Lee Y."/>
            <person name="Seo J."/>
            <person name="Cho J.-H."/>
            <person name="Park Y.-E."/>
            <person name="Jang D.-C."/>
            <person name="Im J.-S."/>
            <person name="Choi J.-G."/>
            <person name="Park H.-J."/>
            <person name="Lee G.-B."/>
            <person name="Lee Y.-G."/>
            <person name="Hong S.-Y."/>
            <person name="Cho K."/>
            <person name="Sohn K.H."/>
        </authorList>
    </citation>
    <scope>NUCLEOTIDE SEQUENCE</scope>
    <source>
        <strain evidence="1">KR_1_A1</strain>
    </source>
</reference>